<evidence type="ECO:0000313" key="6">
    <source>
        <dbReference type="Proteomes" id="UP000051574"/>
    </source>
</evidence>
<proteinExistence type="inferred from homology"/>
<dbReference type="InterPro" id="IPR015943">
    <property type="entry name" value="WD40/YVTN_repeat-like_dom_sf"/>
</dbReference>
<sequence>MDTWLLDIQSDKDNIILLAAAVNMHVSSQVHYAMICIQTNTTVPPSNFQDFLLLQITGLYRDEDPSDCLSYRFLLSGTTHYAMICIQTNTTVPPSNFQDFLLLQITGLYRDEDPSDCLSYRFLLSGTTAYVYNQKSITVIKPQEEPDVLDFDGPHDFLLCGSICSAMAIFFSRNHGLISVCNNDDIGVTDMNLTAATMTSTQIDMTLMTDTLAGNLSLYCLDPEEIISAYKDTLGQFKAAFIFHVQNELNSCREILQQLFFTDATFIAGIDPALDRTVIQVCEDILDDVPASDPRWADTGETGLGSSYSVQVLKQLEDKQKALSLFFKFLNEMQLWHRLSVVTQYDNILCTVHVLGDLTEKVIAAITLKNISNNDILEKCIERAIGDNGDLQNGLTHQDLFFREVTKITRGLQHINMYSEEVANSARNPIEIAETIRRCNELLLHVLKTVIQYRQAHAESFIPMEHARLL</sequence>
<dbReference type="InterPro" id="IPR037624">
    <property type="entry name" value="Nup133-like"/>
</dbReference>
<dbReference type="PANTHER" id="PTHR13405">
    <property type="entry name" value="NUCLEAR PORE COMPLEX PROTEIN NUP133"/>
    <property type="match status" value="1"/>
</dbReference>
<evidence type="ECO:0000313" key="5">
    <source>
        <dbReference type="EMBL" id="KRT80936.1"/>
    </source>
</evidence>
<gene>
    <name evidence="5" type="ORF">AMK59_5243</name>
</gene>
<dbReference type="Gene3D" id="2.130.10.10">
    <property type="entry name" value="YVTN repeat-like/Quinoprotein amine dehydrogenase"/>
    <property type="match status" value="2"/>
</dbReference>
<dbReference type="PANTHER" id="PTHR13405:SF11">
    <property type="entry name" value="NUCLEAR PORE COMPLEX PROTEIN NUP133"/>
    <property type="match status" value="1"/>
</dbReference>
<reference evidence="5 6" key="1">
    <citation type="submission" date="2015-09" db="EMBL/GenBank/DDBJ databases">
        <title>Draft genome of the scarab beetle Oryctes borbonicus.</title>
        <authorList>
            <person name="Meyer J.M."/>
            <person name="Markov G.V."/>
            <person name="Baskaran P."/>
            <person name="Herrmann M."/>
            <person name="Sommer R.J."/>
            <person name="Roedelsperger C."/>
        </authorList>
    </citation>
    <scope>NUCLEOTIDE SEQUENCE [LARGE SCALE GENOMIC DNA]</scope>
    <source>
        <strain evidence="5">OB123</strain>
        <tissue evidence="5">Whole animal</tissue>
    </source>
</reference>
<evidence type="ECO:0000256" key="2">
    <source>
        <dbReference type="ARBA" id="ARBA00005569"/>
    </source>
</evidence>
<organism evidence="5 6">
    <name type="scientific">Oryctes borbonicus</name>
    <dbReference type="NCBI Taxonomy" id="1629725"/>
    <lineage>
        <taxon>Eukaryota</taxon>
        <taxon>Metazoa</taxon>
        <taxon>Ecdysozoa</taxon>
        <taxon>Arthropoda</taxon>
        <taxon>Hexapoda</taxon>
        <taxon>Insecta</taxon>
        <taxon>Pterygota</taxon>
        <taxon>Neoptera</taxon>
        <taxon>Endopterygota</taxon>
        <taxon>Coleoptera</taxon>
        <taxon>Polyphaga</taxon>
        <taxon>Scarabaeiformia</taxon>
        <taxon>Scarabaeidae</taxon>
        <taxon>Dynastinae</taxon>
        <taxon>Oryctes</taxon>
    </lineage>
</organism>
<feature type="non-terminal residue" evidence="5">
    <location>
        <position position="470"/>
    </location>
</feature>
<dbReference type="GO" id="GO:0000972">
    <property type="term" value="P:transcription-dependent tethering of RNA polymerase II gene DNA at nuclear periphery"/>
    <property type="evidence" value="ECO:0007669"/>
    <property type="project" value="TreeGrafter"/>
</dbReference>
<comment type="similarity">
    <text evidence="2">Belongs to the nucleoporin Nup133 family.</text>
</comment>
<keyword evidence="3" id="KW-0813">Transport</keyword>
<keyword evidence="6" id="KW-1185">Reference proteome</keyword>
<comment type="subcellular location">
    <subcellularLocation>
        <location evidence="1">Nucleus</location>
    </subcellularLocation>
</comment>
<keyword evidence="4" id="KW-0539">Nucleus</keyword>
<accession>A0A0T6B0Q8</accession>
<dbReference type="GO" id="GO:0016973">
    <property type="term" value="P:poly(A)+ mRNA export from nucleus"/>
    <property type="evidence" value="ECO:0007669"/>
    <property type="project" value="TreeGrafter"/>
</dbReference>
<dbReference type="SUPFAM" id="SSF117289">
    <property type="entry name" value="Nucleoporin domain"/>
    <property type="match status" value="2"/>
</dbReference>
<comment type="caution">
    <text evidence="5">The sequence shown here is derived from an EMBL/GenBank/DDBJ whole genome shotgun (WGS) entry which is preliminary data.</text>
</comment>
<evidence type="ECO:0000256" key="3">
    <source>
        <dbReference type="ARBA" id="ARBA00022448"/>
    </source>
</evidence>
<protein>
    <submittedName>
        <fullName evidence="5">Uncharacterized protein</fullName>
    </submittedName>
</protein>
<dbReference type="EMBL" id="LJIG01016326">
    <property type="protein sequence ID" value="KRT80936.1"/>
    <property type="molecule type" value="Genomic_DNA"/>
</dbReference>
<dbReference type="GO" id="GO:0031080">
    <property type="term" value="C:nuclear pore outer ring"/>
    <property type="evidence" value="ECO:0007669"/>
    <property type="project" value="TreeGrafter"/>
</dbReference>
<dbReference type="GO" id="GO:0017056">
    <property type="term" value="F:structural constituent of nuclear pore"/>
    <property type="evidence" value="ECO:0007669"/>
    <property type="project" value="InterPro"/>
</dbReference>
<evidence type="ECO:0000256" key="4">
    <source>
        <dbReference type="ARBA" id="ARBA00023242"/>
    </source>
</evidence>
<dbReference type="AlphaFoldDB" id="A0A0T6B0Q8"/>
<evidence type="ECO:0000256" key="1">
    <source>
        <dbReference type="ARBA" id="ARBA00004123"/>
    </source>
</evidence>
<dbReference type="GO" id="GO:0006606">
    <property type="term" value="P:protein import into nucleus"/>
    <property type="evidence" value="ECO:0007669"/>
    <property type="project" value="TreeGrafter"/>
</dbReference>
<dbReference type="Proteomes" id="UP000051574">
    <property type="component" value="Unassembled WGS sequence"/>
</dbReference>
<dbReference type="OrthoDB" id="103454at2759"/>
<name>A0A0T6B0Q8_9SCAR</name>